<keyword evidence="6" id="KW-0443">Lipid metabolism</keyword>
<dbReference type="InterPro" id="IPR005804">
    <property type="entry name" value="FA_desaturase_dom"/>
</dbReference>
<dbReference type="InterPro" id="IPR036400">
    <property type="entry name" value="Cyt_B5-like_heme/steroid_sf"/>
</dbReference>
<evidence type="ECO:0000256" key="8">
    <source>
        <dbReference type="SAM" id="Phobius"/>
    </source>
</evidence>
<dbReference type="PIRSF" id="PIRSF015921">
    <property type="entry name" value="FA_sphinglp_des"/>
    <property type="match status" value="1"/>
</dbReference>
<dbReference type="STRING" id="905079.L1JQ02"/>
<keyword evidence="7 8" id="KW-0472">Membrane</keyword>
<feature type="domain" description="Cytochrome b5 heme-binding" evidence="9">
    <location>
        <begin position="19"/>
        <end position="75"/>
    </location>
</feature>
<protein>
    <recommendedName>
        <fullName evidence="14">Fatty acid desaturase domain-containing protein</fullName>
    </recommendedName>
</protein>
<dbReference type="Gene3D" id="3.10.120.10">
    <property type="entry name" value="Cytochrome b5-like heme/steroid binding domain"/>
    <property type="match status" value="1"/>
</dbReference>
<dbReference type="CDD" id="cd03506">
    <property type="entry name" value="Delta6-FADS-like"/>
    <property type="match status" value="1"/>
</dbReference>
<proteinExistence type="inferred from homology"/>
<evidence type="ECO:0000256" key="6">
    <source>
        <dbReference type="ARBA" id="ARBA00023098"/>
    </source>
</evidence>
<dbReference type="PANTHER" id="PTHR19353">
    <property type="entry name" value="FATTY ACID DESATURASE 2"/>
    <property type="match status" value="1"/>
</dbReference>
<dbReference type="Proteomes" id="UP000011087">
    <property type="component" value="Unassembled WGS sequence"/>
</dbReference>
<dbReference type="GO" id="GO:0016020">
    <property type="term" value="C:membrane"/>
    <property type="evidence" value="ECO:0007669"/>
    <property type="project" value="UniProtKB-SubCell"/>
</dbReference>
<evidence type="ECO:0000256" key="1">
    <source>
        <dbReference type="ARBA" id="ARBA00004141"/>
    </source>
</evidence>
<dbReference type="EnsemblProtists" id="EKX50334">
    <property type="protein sequence ID" value="EKX50334"/>
    <property type="gene ID" value="GUITHDRAFT_104142"/>
</dbReference>
<evidence type="ECO:0000259" key="10">
    <source>
        <dbReference type="Pfam" id="PF00487"/>
    </source>
</evidence>
<evidence type="ECO:0000313" key="12">
    <source>
        <dbReference type="EnsemblProtists" id="EKX50334"/>
    </source>
</evidence>
<dbReference type="SUPFAM" id="SSF55856">
    <property type="entry name" value="Cytochrome b5-like heme/steroid binding domain"/>
    <property type="match status" value="1"/>
</dbReference>
<feature type="transmembrane region" description="Helical" evidence="8">
    <location>
        <begin position="150"/>
        <end position="169"/>
    </location>
</feature>
<comment type="subcellular location">
    <subcellularLocation>
        <location evidence="1">Membrane</location>
        <topology evidence="1">Multi-pass membrane protein</topology>
    </subcellularLocation>
</comment>
<dbReference type="PaxDb" id="55529-EKX50334"/>
<feature type="domain" description="Fatty acid desaturase" evidence="10">
    <location>
        <begin position="302"/>
        <end position="461"/>
    </location>
</feature>
<dbReference type="GO" id="GO:0006629">
    <property type="term" value="P:lipid metabolic process"/>
    <property type="evidence" value="ECO:0007669"/>
    <property type="project" value="UniProtKB-KW"/>
</dbReference>
<accession>L1JQ02</accession>
<feature type="domain" description="Fatty acid desaturase" evidence="10">
    <location>
        <begin position="149"/>
        <end position="240"/>
    </location>
</feature>
<keyword evidence="13" id="KW-1185">Reference proteome</keyword>
<evidence type="ECO:0000256" key="2">
    <source>
        <dbReference type="ARBA" id="ARBA00009295"/>
    </source>
</evidence>
<evidence type="ECO:0000256" key="7">
    <source>
        <dbReference type="ARBA" id="ARBA00023136"/>
    </source>
</evidence>
<evidence type="ECO:0000313" key="11">
    <source>
        <dbReference type="EMBL" id="EKX50334.1"/>
    </source>
</evidence>
<dbReference type="GO" id="GO:0016717">
    <property type="term" value="F:oxidoreductase activity, acting on paired donors, with oxidation of a pair of donors resulting in the reduction of molecular oxygen to two molecules of water"/>
    <property type="evidence" value="ECO:0007669"/>
    <property type="project" value="TreeGrafter"/>
</dbReference>
<evidence type="ECO:0000256" key="5">
    <source>
        <dbReference type="ARBA" id="ARBA00023002"/>
    </source>
</evidence>
<dbReference type="Pfam" id="PF00487">
    <property type="entry name" value="FA_desaturase"/>
    <property type="match status" value="2"/>
</dbReference>
<keyword evidence="3 8" id="KW-0812">Transmembrane</keyword>
<dbReference type="InterPro" id="IPR001199">
    <property type="entry name" value="Cyt_B5-like_heme/steroid-bd"/>
</dbReference>
<dbReference type="InterPro" id="IPR012171">
    <property type="entry name" value="Fatty_acid_desaturase"/>
</dbReference>
<name>L1JQ02_GUITC</name>
<dbReference type="KEGG" id="gtt:GUITHDRAFT_104142"/>
<dbReference type="GeneID" id="17306895"/>
<reference evidence="13" key="2">
    <citation type="submission" date="2012-11" db="EMBL/GenBank/DDBJ databases">
        <authorList>
            <person name="Kuo A."/>
            <person name="Curtis B.A."/>
            <person name="Tanifuji G."/>
            <person name="Burki F."/>
            <person name="Gruber A."/>
            <person name="Irimia M."/>
            <person name="Maruyama S."/>
            <person name="Arias M.C."/>
            <person name="Ball S.G."/>
            <person name="Gile G.H."/>
            <person name="Hirakawa Y."/>
            <person name="Hopkins J.F."/>
            <person name="Rensing S.A."/>
            <person name="Schmutz J."/>
            <person name="Symeonidi A."/>
            <person name="Elias M."/>
            <person name="Eveleigh R.J."/>
            <person name="Herman E.K."/>
            <person name="Klute M.J."/>
            <person name="Nakayama T."/>
            <person name="Obornik M."/>
            <person name="Reyes-Prieto A."/>
            <person name="Armbrust E.V."/>
            <person name="Aves S.J."/>
            <person name="Beiko R.G."/>
            <person name="Coutinho P."/>
            <person name="Dacks J.B."/>
            <person name="Durnford D.G."/>
            <person name="Fast N.M."/>
            <person name="Green B.R."/>
            <person name="Grisdale C."/>
            <person name="Hempe F."/>
            <person name="Henrissat B."/>
            <person name="Hoppner M.P."/>
            <person name="Ishida K.-I."/>
            <person name="Kim E."/>
            <person name="Koreny L."/>
            <person name="Kroth P.G."/>
            <person name="Liu Y."/>
            <person name="Malik S.-B."/>
            <person name="Maier U.G."/>
            <person name="McRose D."/>
            <person name="Mock T."/>
            <person name="Neilson J.A."/>
            <person name="Onodera N.T."/>
            <person name="Poole A.M."/>
            <person name="Pritham E.J."/>
            <person name="Richards T.A."/>
            <person name="Rocap G."/>
            <person name="Roy S.W."/>
            <person name="Sarai C."/>
            <person name="Schaack S."/>
            <person name="Shirato S."/>
            <person name="Slamovits C.H."/>
            <person name="Spencer D.F."/>
            <person name="Suzuki S."/>
            <person name="Worden A.Z."/>
            <person name="Zauner S."/>
            <person name="Barry K."/>
            <person name="Bell C."/>
            <person name="Bharti A.K."/>
            <person name="Crow J.A."/>
            <person name="Grimwood J."/>
            <person name="Kramer R."/>
            <person name="Lindquist E."/>
            <person name="Lucas S."/>
            <person name="Salamov A."/>
            <person name="McFadden G.I."/>
            <person name="Lane C.E."/>
            <person name="Keeling P.J."/>
            <person name="Gray M.W."/>
            <person name="Grigoriev I.V."/>
            <person name="Archibald J.M."/>
        </authorList>
    </citation>
    <scope>NUCLEOTIDE SEQUENCE</scope>
    <source>
        <strain evidence="13">CCMP2712</strain>
    </source>
</reference>
<dbReference type="eggNOG" id="KOG4232">
    <property type="taxonomic scope" value="Eukaryota"/>
</dbReference>
<evidence type="ECO:0000313" key="13">
    <source>
        <dbReference type="Proteomes" id="UP000011087"/>
    </source>
</evidence>
<evidence type="ECO:0008006" key="14">
    <source>
        <dbReference type="Google" id="ProtNLM"/>
    </source>
</evidence>
<gene>
    <name evidence="11" type="ORF">GUITHDRAFT_104142</name>
</gene>
<sequence length="493" mass="57286">MCKNPSPSSPLSIPSRIRWDEFCSLCKGGQQLMVIHGNVYDVGGWVLLAYVGEDATDPFEAFHRDDDAMKKYLVGLKVSSLVADDQSKEKDGARNKELEEDFRKQGALRSSLKAAGMYKANPWFYLGMLAHILVLELLAWAVLKRFGSGWIAYMAAVVLLTTAQAQAGWLQHDLGHLSVFKSRSLNLLAHRFVILHLKAASSAWWNYRHYLHHAKPNIQDTDPDINMPYVFMLGESMSRRWAKKQREGKVKGFLPYSLQHQYCEKRRTEQERNTGVMGLNGKGGRWIIGPPLLLPIYFHYENLRYVIGNAVWGKSGMWKDSYGTERYLRQHRRFFWEEFLWMASFFIRWHLMYGPLLGGLWGWFGLYMTVRVIESHWFVWVTQMSHIPMSISKFDEAEHHDWPSLQLAATCNVEGGAFNDWFTGHLNYQIEHHLFPTMPRHNYPKVAPLVRDLFAKHGMKHKYESKKLLQAFGDILSSLERYGKAWEHAFYET</sequence>
<dbReference type="OrthoDB" id="260091at2759"/>
<evidence type="ECO:0000259" key="9">
    <source>
        <dbReference type="Pfam" id="PF00173"/>
    </source>
</evidence>
<dbReference type="Pfam" id="PF00173">
    <property type="entry name" value="Cyt-b5"/>
    <property type="match status" value="1"/>
</dbReference>
<dbReference type="HOGENOM" id="CLU_016265_0_1_1"/>
<evidence type="ECO:0000256" key="4">
    <source>
        <dbReference type="ARBA" id="ARBA00022989"/>
    </source>
</evidence>
<reference evidence="11 13" key="1">
    <citation type="journal article" date="2012" name="Nature">
        <title>Algal genomes reveal evolutionary mosaicism and the fate of nucleomorphs.</title>
        <authorList>
            <consortium name="DOE Joint Genome Institute"/>
            <person name="Curtis B.A."/>
            <person name="Tanifuji G."/>
            <person name="Burki F."/>
            <person name="Gruber A."/>
            <person name="Irimia M."/>
            <person name="Maruyama S."/>
            <person name="Arias M.C."/>
            <person name="Ball S.G."/>
            <person name="Gile G.H."/>
            <person name="Hirakawa Y."/>
            <person name="Hopkins J.F."/>
            <person name="Kuo A."/>
            <person name="Rensing S.A."/>
            <person name="Schmutz J."/>
            <person name="Symeonidi A."/>
            <person name="Elias M."/>
            <person name="Eveleigh R.J."/>
            <person name="Herman E.K."/>
            <person name="Klute M.J."/>
            <person name="Nakayama T."/>
            <person name="Obornik M."/>
            <person name="Reyes-Prieto A."/>
            <person name="Armbrust E.V."/>
            <person name="Aves S.J."/>
            <person name="Beiko R.G."/>
            <person name="Coutinho P."/>
            <person name="Dacks J.B."/>
            <person name="Durnford D.G."/>
            <person name="Fast N.M."/>
            <person name="Green B.R."/>
            <person name="Grisdale C.J."/>
            <person name="Hempel F."/>
            <person name="Henrissat B."/>
            <person name="Hoppner M.P."/>
            <person name="Ishida K."/>
            <person name="Kim E."/>
            <person name="Koreny L."/>
            <person name="Kroth P.G."/>
            <person name="Liu Y."/>
            <person name="Malik S.B."/>
            <person name="Maier U.G."/>
            <person name="McRose D."/>
            <person name="Mock T."/>
            <person name="Neilson J.A."/>
            <person name="Onodera N.T."/>
            <person name="Poole A.M."/>
            <person name="Pritham E.J."/>
            <person name="Richards T.A."/>
            <person name="Rocap G."/>
            <person name="Roy S.W."/>
            <person name="Sarai C."/>
            <person name="Schaack S."/>
            <person name="Shirato S."/>
            <person name="Slamovits C.H."/>
            <person name="Spencer D.F."/>
            <person name="Suzuki S."/>
            <person name="Worden A.Z."/>
            <person name="Zauner S."/>
            <person name="Barry K."/>
            <person name="Bell C."/>
            <person name="Bharti A.K."/>
            <person name="Crow J.A."/>
            <person name="Grimwood J."/>
            <person name="Kramer R."/>
            <person name="Lindquist E."/>
            <person name="Lucas S."/>
            <person name="Salamov A."/>
            <person name="McFadden G.I."/>
            <person name="Lane C.E."/>
            <person name="Keeling P.J."/>
            <person name="Gray M.W."/>
            <person name="Grigoriev I.V."/>
            <person name="Archibald J.M."/>
        </authorList>
    </citation>
    <scope>NUCLEOTIDE SEQUENCE</scope>
    <source>
        <strain evidence="11 13">CCMP2712</strain>
    </source>
</reference>
<keyword evidence="5" id="KW-0560">Oxidoreductase</keyword>
<organism evidence="11">
    <name type="scientific">Guillardia theta (strain CCMP2712)</name>
    <name type="common">Cryptophyte</name>
    <dbReference type="NCBI Taxonomy" id="905079"/>
    <lineage>
        <taxon>Eukaryota</taxon>
        <taxon>Cryptophyceae</taxon>
        <taxon>Pyrenomonadales</taxon>
        <taxon>Geminigeraceae</taxon>
        <taxon>Guillardia</taxon>
    </lineage>
</organism>
<reference evidence="12" key="3">
    <citation type="submission" date="2015-06" db="UniProtKB">
        <authorList>
            <consortium name="EnsemblProtists"/>
        </authorList>
    </citation>
    <scope>IDENTIFICATION</scope>
</reference>
<dbReference type="PANTHER" id="PTHR19353:SF88">
    <property type="entry name" value="DELTA(5) FATTY ACID DESATURASE FAT-4"/>
    <property type="match status" value="1"/>
</dbReference>
<keyword evidence="4 8" id="KW-1133">Transmembrane helix</keyword>
<evidence type="ECO:0000256" key="3">
    <source>
        <dbReference type="ARBA" id="ARBA00022692"/>
    </source>
</evidence>
<feature type="transmembrane region" description="Helical" evidence="8">
    <location>
        <begin position="123"/>
        <end position="143"/>
    </location>
</feature>
<dbReference type="EMBL" id="JH992979">
    <property type="protein sequence ID" value="EKX50334.1"/>
    <property type="molecule type" value="Genomic_DNA"/>
</dbReference>
<dbReference type="AlphaFoldDB" id="L1JQ02"/>
<comment type="similarity">
    <text evidence="2">Belongs to the fatty acid desaturase type 1 family.</text>
</comment>
<dbReference type="RefSeq" id="XP_005837314.1">
    <property type="nucleotide sequence ID" value="XM_005837257.1"/>
</dbReference>
<dbReference type="OMA" id="DLVMHPF"/>